<name>A0ABS6IPX8_9HYPH</name>
<evidence type="ECO:0000259" key="4">
    <source>
        <dbReference type="PROSITE" id="PS50076"/>
    </source>
</evidence>
<feature type="domain" description="J" evidence="4">
    <location>
        <begin position="185"/>
        <end position="236"/>
    </location>
</feature>
<evidence type="ECO:0000313" key="6">
    <source>
        <dbReference type="Proteomes" id="UP000727907"/>
    </source>
</evidence>
<dbReference type="SMART" id="SM00271">
    <property type="entry name" value="DnaJ"/>
    <property type="match status" value="1"/>
</dbReference>
<keyword evidence="6" id="KW-1185">Reference proteome</keyword>
<dbReference type="PANTHER" id="PTHR12763">
    <property type="match status" value="1"/>
</dbReference>
<dbReference type="Pfam" id="PF00226">
    <property type="entry name" value="DnaJ"/>
    <property type="match status" value="1"/>
</dbReference>
<sequence length="236" mass="24776">MPALLLALLSFAAIALAIAWLLRANPSSLARVMRVIMVVLGGIGVGAMLIFGLRFLPGLLPELMGLAGIVITALIARAVRNRPSGGFSAPGAGQRTEVNTAFLKAWIDHASGDVGGTVLAGRFAGRTLDALTDADLLDLRTECAADADSLRVLEAYLDRRLGADWRNARSAPPPRGSRSDMSREEALAVLGLSEGATGEEIKAAHRRLIQRMHPDVGGSADLAARINRAKDVLLGG</sequence>
<proteinExistence type="predicted"/>
<feature type="transmembrane region" description="Helical" evidence="3">
    <location>
        <begin position="35"/>
        <end position="56"/>
    </location>
</feature>
<evidence type="ECO:0000256" key="1">
    <source>
        <dbReference type="ARBA" id="ARBA00022692"/>
    </source>
</evidence>
<dbReference type="PROSITE" id="PS50076">
    <property type="entry name" value="DNAJ_2"/>
    <property type="match status" value="1"/>
</dbReference>
<dbReference type="Proteomes" id="UP000727907">
    <property type="component" value="Unassembled WGS sequence"/>
</dbReference>
<dbReference type="EMBL" id="JAHOPB010000002">
    <property type="protein sequence ID" value="MBU8876661.1"/>
    <property type="molecule type" value="Genomic_DNA"/>
</dbReference>
<evidence type="ECO:0000313" key="5">
    <source>
        <dbReference type="EMBL" id="MBU8876661.1"/>
    </source>
</evidence>
<gene>
    <name evidence="5" type="ORF">KQ910_23000</name>
</gene>
<keyword evidence="1 3" id="KW-0812">Transmembrane</keyword>
<reference evidence="5 6" key="1">
    <citation type="submission" date="2021-06" db="EMBL/GenBank/DDBJ databases">
        <authorList>
            <person name="Lee D.H."/>
        </authorList>
    </citation>
    <scope>NUCLEOTIDE SEQUENCE [LARGE SCALE GENOMIC DNA]</scope>
    <source>
        <strain evidence="5 6">MMS21-HV4-11</strain>
    </source>
</reference>
<evidence type="ECO:0000256" key="3">
    <source>
        <dbReference type="SAM" id="Phobius"/>
    </source>
</evidence>
<dbReference type="CDD" id="cd06257">
    <property type="entry name" value="DnaJ"/>
    <property type="match status" value="1"/>
</dbReference>
<comment type="caution">
    <text evidence="5">The sequence shown here is derived from an EMBL/GenBank/DDBJ whole genome shotgun (WGS) entry which is preliminary data.</text>
</comment>
<organism evidence="5 6">
    <name type="scientific">Reyranella humidisoli</name>
    <dbReference type="NCBI Taxonomy" id="2849149"/>
    <lineage>
        <taxon>Bacteria</taxon>
        <taxon>Pseudomonadati</taxon>
        <taxon>Pseudomonadota</taxon>
        <taxon>Alphaproteobacteria</taxon>
        <taxon>Hyphomicrobiales</taxon>
        <taxon>Reyranellaceae</taxon>
        <taxon>Reyranella</taxon>
    </lineage>
</organism>
<dbReference type="RefSeq" id="WP_216965621.1">
    <property type="nucleotide sequence ID" value="NZ_JAHOPB010000002.1"/>
</dbReference>
<protein>
    <submittedName>
        <fullName evidence="5">Molecular chaperone DnaJ</fullName>
    </submittedName>
</protein>
<evidence type="ECO:0000256" key="2">
    <source>
        <dbReference type="ARBA" id="ARBA00022989"/>
    </source>
</evidence>
<keyword evidence="2 3" id="KW-1133">Transmembrane helix</keyword>
<accession>A0ABS6IPX8</accession>
<keyword evidence="3" id="KW-0472">Membrane</keyword>
<dbReference type="PANTHER" id="PTHR12763:SF28">
    <property type="entry name" value="GEO10507P1-RELATED"/>
    <property type="match status" value="1"/>
</dbReference>
<dbReference type="InterPro" id="IPR001623">
    <property type="entry name" value="DnaJ_domain"/>
</dbReference>